<dbReference type="AlphaFoldDB" id="A0A645CMG8"/>
<evidence type="ECO:0000256" key="2">
    <source>
        <dbReference type="ARBA" id="ARBA00022741"/>
    </source>
</evidence>
<evidence type="ECO:0000256" key="1">
    <source>
        <dbReference type="ARBA" id="ARBA00022679"/>
    </source>
</evidence>
<accession>A0A645CMG8</accession>
<dbReference type="SUPFAM" id="SSF63999">
    <property type="entry name" value="Thiamin pyrophosphokinase, catalytic domain"/>
    <property type="match status" value="1"/>
</dbReference>
<dbReference type="SUPFAM" id="SSF63862">
    <property type="entry name" value="Thiamin pyrophosphokinase, substrate-binding domain"/>
    <property type="match status" value="1"/>
</dbReference>
<keyword evidence="1" id="KW-0808">Transferase</keyword>
<gene>
    <name evidence="6" type="ORF">SDC9_125261</name>
</gene>
<dbReference type="Pfam" id="PF04265">
    <property type="entry name" value="TPK_B1_binding"/>
    <property type="match status" value="1"/>
</dbReference>
<evidence type="ECO:0000313" key="6">
    <source>
        <dbReference type="EMBL" id="MPM78250.1"/>
    </source>
</evidence>
<keyword evidence="4" id="KW-0067">ATP-binding</keyword>
<dbReference type="InterPro" id="IPR007371">
    <property type="entry name" value="TPK_catalytic"/>
</dbReference>
<dbReference type="EMBL" id="VSSQ01028510">
    <property type="protein sequence ID" value="MPM78250.1"/>
    <property type="molecule type" value="Genomic_DNA"/>
</dbReference>
<name>A0A645CMG8_9ZZZZ</name>
<comment type="caution">
    <text evidence="6">The sequence shown here is derived from an EMBL/GenBank/DDBJ whole genome shotgun (WGS) entry which is preliminary data.</text>
</comment>
<dbReference type="GO" id="GO:0009229">
    <property type="term" value="P:thiamine diphosphate biosynthetic process"/>
    <property type="evidence" value="ECO:0007669"/>
    <property type="project" value="InterPro"/>
</dbReference>
<dbReference type="NCBIfam" id="TIGR01378">
    <property type="entry name" value="thi_PPkinase"/>
    <property type="match status" value="1"/>
</dbReference>
<keyword evidence="3" id="KW-0418">Kinase</keyword>
<dbReference type="GO" id="GO:0004788">
    <property type="term" value="F:thiamine diphosphokinase activity"/>
    <property type="evidence" value="ECO:0007669"/>
    <property type="project" value="InterPro"/>
</dbReference>
<dbReference type="Gene3D" id="3.40.50.10240">
    <property type="entry name" value="Thiamin pyrophosphokinase, catalytic domain"/>
    <property type="match status" value="1"/>
</dbReference>
<dbReference type="CDD" id="cd07995">
    <property type="entry name" value="TPK"/>
    <property type="match status" value="1"/>
</dbReference>
<evidence type="ECO:0000256" key="3">
    <source>
        <dbReference type="ARBA" id="ARBA00022777"/>
    </source>
</evidence>
<evidence type="ECO:0000256" key="4">
    <source>
        <dbReference type="ARBA" id="ARBA00022840"/>
    </source>
</evidence>
<dbReference type="SMART" id="SM00983">
    <property type="entry name" value="TPK_B1_binding"/>
    <property type="match status" value="1"/>
</dbReference>
<dbReference type="GO" id="GO:0016301">
    <property type="term" value="F:kinase activity"/>
    <property type="evidence" value="ECO:0007669"/>
    <property type="project" value="UniProtKB-KW"/>
</dbReference>
<dbReference type="GO" id="GO:0006772">
    <property type="term" value="P:thiamine metabolic process"/>
    <property type="evidence" value="ECO:0007669"/>
    <property type="project" value="InterPro"/>
</dbReference>
<evidence type="ECO:0000259" key="5">
    <source>
        <dbReference type="SMART" id="SM00983"/>
    </source>
</evidence>
<protein>
    <recommendedName>
        <fullName evidence="5">Thiamin pyrophosphokinase thiamin-binding domain-containing protein</fullName>
    </recommendedName>
</protein>
<sequence>MPASAEKAEFFRKNPGSAFGGAGVRLSAPGLSMGENCDIIWGKPAGKFFARPKSGETEEVLMKRCFIFAAGSFYGLRERPAPGDLVIAADAGYLLCQKLAITPDLVLGDFDSMAEPSGVAVHRSPVEKDDTDAMLALKTGLEKGCDAFYLYGFTGGKRLDHTLANLQSLLFLRRRGTRGWLYGDDFLWTAIENESLTVQKEVEWGLFSAFCLGDRAEGVDETGLQYPLCNAVLTPEFPLGVSNHFLEQEAVISVRRGALLVGWELAYHNS</sequence>
<dbReference type="Pfam" id="PF04263">
    <property type="entry name" value="TPK_catalytic"/>
    <property type="match status" value="1"/>
</dbReference>
<organism evidence="6">
    <name type="scientific">bioreactor metagenome</name>
    <dbReference type="NCBI Taxonomy" id="1076179"/>
    <lineage>
        <taxon>unclassified sequences</taxon>
        <taxon>metagenomes</taxon>
        <taxon>ecological metagenomes</taxon>
    </lineage>
</organism>
<dbReference type="InterPro" id="IPR006282">
    <property type="entry name" value="Thi_PPkinase"/>
</dbReference>
<dbReference type="InterPro" id="IPR036759">
    <property type="entry name" value="TPK_catalytic_sf"/>
</dbReference>
<dbReference type="InterPro" id="IPR053149">
    <property type="entry name" value="TPK"/>
</dbReference>
<proteinExistence type="predicted"/>
<dbReference type="PANTHER" id="PTHR41299:SF1">
    <property type="entry name" value="THIAMINE PYROPHOSPHOKINASE"/>
    <property type="match status" value="1"/>
</dbReference>
<dbReference type="GO" id="GO:0005524">
    <property type="term" value="F:ATP binding"/>
    <property type="evidence" value="ECO:0007669"/>
    <property type="project" value="UniProtKB-KW"/>
</dbReference>
<keyword evidence="2" id="KW-0547">Nucleotide-binding</keyword>
<reference evidence="6" key="1">
    <citation type="submission" date="2019-08" db="EMBL/GenBank/DDBJ databases">
        <authorList>
            <person name="Kucharzyk K."/>
            <person name="Murdoch R.W."/>
            <person name="Higgins S."/>
            <person name="Loffler F."/>
        </authorList>
    </citation>
    <scope>NUCLEOTIDE SEQUENCE</scope>
</reference>
<dbReference type="InterPro" id="IPR007373">
    <property type="entry name" value="Thiamin_PyroPKinase_B1-bd"/>
</dbReference>
<dbReference type="InterPro" id="IPR036371">
    <property type="entry name" value="TPK_B1-bd_sf"/>
</dbReference>
<dbReference type="GO" id="GO:0030975">
    <property type="term" value="F:thiamine binding"/>
    <property type="evidence" value="ECO:0007669"/>
    <property type="project" value="InterPro"/>
</dbReference>
<dbReference type="PANTHER" id="PTHR41299">
    <property type="entry name" value="THIAMINE PYROPHOSPHOKINASE"/>
    <property type="match status" value="1"/>
</dbReference>
<feature type="domain" description="Thiamin pyrophosphokinase thiamin-binding" evidence="5">
    <location>
        <begin position="194"/>
        <end position="260"/>
    </location>
</feature>